<evidence type="ECO:0000313" key="2">
    <source>
        <dbReference type="EMBL" id="RWR94019.1"/>
    </source>
</evidence>
<dbReference type="Proteomes" id="UP000283530">
    <property type="component" value="Unassembled WGS sequence"/>
</dbReference>
<dbReference type="SUPFAM" id="SSF117281">
    <property type="entry name" value="Kelch motif"/>
    <property type="match status" value="1"/>
</dbReference>
<dbReference type="Gene3D" id="2.120.10.80">
    <property type="entry name" value="Kelch-type beta propeller"/>
    <property type="match status" value="1"/>
</dbReference>
<reference evidence="2 3" key="1">
    <citation type="journal article" date="2019" name="Nat. Plants">
        <title>Stout camphor tree genome fills gaps in understanding of flowering plant genome evolution.</title>
        <authorList>
            <person name="Chaw S.M."/>
            <person name="Liu Y.C."/>
            <person name="Wu Y.W."/>
            <person name="Wang H.Y."/>
            <person name="Lin C.I."/>
            <person name="Wu C.S."/>
            <person name="Ke H.M."/>
            <person name="Chang L.Y."/>
            <person name="Hsu C.Y."/>
            <person name="Yang H.T."/>
            <person name="Sudianto E."/>
            <person name="Hsu M.H."/>
            <person name="Wu K.P."/>
            <person name="Wang L.N."/>
            <person name="Leebens-Mack J.H."/>
            <person name="Tsai I.J."/>
        </authorList>
    </citation>
    <scope>NUCLEOTIDE SEQUENCE [LARGE SCALE GENOMIC DNA]</scope>
    <source>
        <strain evidence="3">cv. Chaw 1501</strain>
        <tissue evidence="2">Young leaves</tissue>
    </source>
</reference>
<evidence type="ECO:0000259" key="1">
    <source>
        <dbReference type="Pfam" id="PF00646"/>
    </source>
</evidence>
<dbReference type="Pfam" id="PF00646">
    <property type="entry name" value="F-box"/>
    <property type="match status" value="1"/>
</dbReference>
<dbReference type="InterPro" id="IPR015915">
    <property type="entry name" value="Kelch-typ_b-propeller"/>
</dbReference>
<dbReference type="InterPro" id="IPR036047">
    <property type="entry name" value="F-box-like_dom_sf"/>
</dbReference>
<proteinExistence type="predicted"/>
<dbReference type="GO" id="GO:0005829">
    <property type="term" value="C:cytosol"/>
    <property type="evidence" value="ECO:0007669"/>
    <property type="project" value="TreeGrafter"/>
</dbReference>
<dbReference type="PANTHER" id="PTHR24414">
    <property type="entry name" value="F-BOX/KELCH-REPEAT PROTEIN SKIP4"/>
    <property type="match status" value="1"/>
</dbReference>
<dbReference type="InterPro" id="IPR001810">
    <property type="entry name" value="F-box_dom"/>
</dbReference>
<comment type="caution">
    <text evidence="2">The sequence shown here is derived from an EMBL/GenBank/DDBJ whole genome shotgun (WGS) entry which is preliminary data.</text>
</comment>
<feature type="domain" description="F-box" evidence="1">
    <location>
        <begin position="15"/>
        <end position="47"/>
    </location>
</feature>
<dbReference type="InterPro" id="IPR050354">
    <property type="entry name" value="F-box/kelch-repeat_ARATH"/>
</dbReference>
<dbReference type="EMBL" id="QPKB01000010">
    <property type="protein sequence ID" value="RWR94019.1"/>
    <property type="molecule type" value="Genomic_DNA"/>
</dbReference>
<accession>A0A3S3R1U9</accession>
<dbReference type="PANTHER" id="PTHR24414:SF44">
    <property type="entry name" value="F-BOX DOMAIN-CONTAINING PROTEIN"/>
    <property type="match status" value="1"/>
</dbReference>
<keyword evidence="3" id="KW-1185">Reference proteome</keyword>
<evidence type="ECO:0000313" key="3">
    <source>
        <dbReference type="Proteomes" id="UP000283530"/>
    </source>
</evidence>
<organism evidence="2 3">
    <name type="scientific">Cinnamomum micranthum f. kanehirae</name>
    <dbReference type="NCBI Taxonomy" id="337451"/>
    <lineage>
        <taxon>Eukaryota</taxon>
        <taxon>Viridiplantae</taxon>
        <taxon>Streptophyta</taxon>
        <taxon>Embryophyta</taxon>
        <taxon>Tracheophyta</taxon>
        <taxon>Spermatophyta</taxon>
        <taxon>Magnoliopsida</taxon>
        <taxon>Magnoliidae</taxon>
        <taxon>Laurales</taxon>
        <taxon>Lauraceae</taxon>
        <taxon>Cinnamomum</taxon>
    </lineage>
</organism>
<dbReference type="GO" id="GO:0043161">
    <property type="term" value="P:proteasome-mediated ubiquitin-dependent protein catabolic process"/>
    <property type="evidence" value="ECO:0007669"/>
    <property type="project" value="TreeGrafter"/>
</dbReference>
<dbReference type="SUPFAM" id="SSF81383">
    <property type="entry name" value="F-box domain"/>
    <property type="match status" value="1"/>
</dbReference>
<dbReference type="STRING" id="337451.A0A3S3R1U9"/>
<sequence>MVVEEEEKAPPLHGDLLETILSHVSLFDLMPASHVSKAWQRAVASSVLDPARTKPWLILHLQSTRNPTATTAHAYDPHLRVWVKMLHVTTSHTCHLRASNSNHLHMISPSKLSLSWDALNGVWTSLGAPKVWRQDPIVAMVGSHVVVAAGTCEFEDDPLAVEVLDPKSGKWAACEPMPTIFKSSASASWLSVAASDHKMYVLEKSSGEFCSFNLNTMKWERPSELRPEPSLFFSSIAFARDRLILFGLAGDANNVTSLRLWEVNCDTLEHKEIGKMPAGMVGRLIKDADSPLSSIGVALAGDFAYVYNPSDPKEIFYCDFSTRICEWGSIQNTIVSDQNRLDRFIFTCSNVTMDDIKAISRAKSGKFMNNLAVK</sequence>
<protein>
    <submittedName>
        <fullName evidence="2">F-box/kelch-repeat protein</fullName>
    </submittedName>
</protein>
<gene>
    <name evidence="2" type="ORF">CKAN_02329700</name>
</gene>
<name>A0A3S3R1U9_9MAGN</name>
<dbReference type="OrthoDB" id="1854110at2759"/>
<dbReference type="AlphaFoldDB" id="A0A3S3R1U9"/>
<dbReference type="GO" id="GO:0005634">
    <property type="term" value="C:nucleus"/>
    <property type="evidence" value="ECO:0007669"/>
    <property type="project" value="TreeGrafter"/>
</dbReference>